<proteinExistence type="predicted"/>
<keyword evidence="3" id="KW-1185">Reference proteome</keyword>
<feature type="region of interest" description="Disordered" evidence="1">
    <location>
        <begin position="63"/>
        <end position="93"/>
    </location>
</feature>
<gene>
    <name evidence="2" type="ORF">BOX17_00660</name>
</gene>
<dbReference type="AlphaFoldDB" id="A0A1J0VC45"/>
<protein>
    <submittedName>
        <fullName evidence="2">Uncharacterized protein</fullName>
    </submittedName>
</protein>
<evidence type="ECO:0000256" key="1">
    <source>
        <dbReference type="SAM" id="MobiDB-lite"/>
    </source>
</evidence>
<evidence type="ECO:0000313" key="2">
    <source>
        <dbReference type="EMBL" id="APE29597.1"/>
    </source>
</evidence>
<dbReference type="EMBL" id="CP018139">
    <property type="protein sequence ID" value="APE29597.1"/>
    <property type="molecule type" value="Genomic_DNA"/>
</dbReference>
<name>A0A1J0VC45_9GAMM</name>
<dbReference type="KEGG" id="hsi:BOX17_00660"/>
<feature type="compositionally biased region" description="Basic and acidic residues" evidence="1">
    <location>
        <begin position="63"/>
        <end position="80"/>
    </location>
</feature>
<dbReference type="Proteomes" id="UP000181985">
    <property type="component" value="Chromosome"/>
</dbReference>
<sequence length="93" mass="11389">MMLALLASTLTLAGCSYTPARIKSEPLIEIDGFSRHHRYYHDDDRHYRDRDYRSRHHYERRYRDRDRYHHADRRDHDRRGGFCPPGLRMQGRC</sequence>
<organism evidence="2 3">
    <name type="scientific">Halomonas aestuarii</name>
    <dbReference type="NCBI Taxonomy" id="1897729"/>
    <lineage>
        <taxon>Bacteria</taxon>
        <taxon>Pseudomonadati</taxon>
        <taxon>Pseudomonadota</taxon>
        <taxon>Gammaproteobacteria</taxon>
        <taxon>Oceanospirillales</taxon>
        <taxon>Halomonadaceae</taxon>
        <taxon>Halomonas</taxon>
    </lineage>
</organism>
<reference evidence="3" key="1">
    <citation type="submission" date="2016-11" db="EMBL/GenBank/DDBJ databases">
        <title>Halolamina sediminis sp. nov., an extremely halophilic archaeon isolated from solar salt.</title>
        <authorList>
            <person name="Koh H.-W."/>
            <person name="Rani S."/>
            <person name="Park S.-J."/>
        </authorList>
    </citation>
    <scope>NUCLEOTIDE SEQUENCE [LARGE SCALE GENOMIC DNA]</scope>
    <source>
        <strain evidence="3">Hb3</strain>
    </source>
</reference>
<accession>A0A1J0VC45</accession>
<evidence type="ECO:0000313" key="3">
    <source>
        <dbReference type="Proteomes" id="UP000181985"/>
    </source>
</evidence>